<evidence type="ECO:0000256" key="1">
    <source>
        <dbReference type="SAM" id="Coils"/>
    </source>
</evidence>
<evidence type="ECO:0000313" key="4">
    <source>
        <dbReference type="Proteomes" id="UP001295684"/>
    </source>
</evidence>
<dbReference type="Proteomes" id="UP001295684">
    <property type="component" value="Unassembled WGS sequence"/>
</dbReference>
<comment type="caution">
    <text evidence="3">The sequence shown here is derived from an EMBL/GenBank/DDBJ whole genome shotgun (WGS) entry which is preliminary data.</text>
</comment>
<sequence length="529" mass="62393">MNLERIDQVLFNRSPNFKGRESTNADSRLCGGRNQTLVNNKGYKSYNSNTKNTSQKDLRNRQRQQQNKNLEFRKKLERVFSAGRAKRKQNGISAGRSQDRKRRYEGRSEQNRRIQNDTRRLSKMQYGYKASSDLYSKFNKRSGSFTPSSGLNSITYNYMKTSSGNTNLQKINHHLSNFVQYPQGRTGYNKKMTTAQTHNQLNSFLSTNPIGTHDVANNNTQYRLGLTQAEQLKSHQRNLLKAQLLHQINTKNSKLKLEGEIDRLFLHQHNAQFKDFQNSQKLHQKATLSQKRQLAHDQQKELHQKEQQHLRSLQVEAEYDQVLKNKMIQDYRAKMDGEKKRKVAEVGYCRGNEEGRRKVMQERQRVTQEQWNEMKQVDSHIKMLKKERKEFKINKMKAKKKLAEMRRKDMKVQSKEKKACIDRQTEIANPVNSIDNYILGKVQRTHPNPEVQNQIDKKQKITLARFLQQQIKNQESAQMVEVDIDIKQAKLFQEDTKRYNQENWNNFKTQKQKEIQNAKAVKHQIEHGI</sequence>
<accession>A0AAD1U9C1</accession>
<feature type="region of interest" description="Disordered" evidence="2">
    <location>
        <begin position="15"/>
        <end position="67"/>
    </location>
</feature>
<dbReference type="AlphaFoldDB" id="A0AAD1U9C1"/>
<protein>
    <submittedName>
        <fullName evidence="3">Uncharacterized protein</fullName>
    </submittedName>
</protein>
<reference evidence="3" key="1">
    <citation type="submission" date="2023-07" db="EMBL/GenBank/DDBJ databases">
        <authorList>
            <consortium name="AG Swart"/>
            <person name="Singh M."/>
            <person name="Singh A."/>
            <person name="Seah K."/>
            <person name="Emmerich C."/>
        </authorList>
    </citation>
    <scope>NUCLEOTIDE SEQUENCE</scope>
    <source>
        <strain evidence="3">DP1</strain>
    </source>
</reference>
<name>A0AAD1U9C1_EUPCR</name>
<dbReference type="EMBL" id="CAMPGE010002576">
    <property type="protein sequence ID" value="CAI2361384.1"/>
    <property type="molecule type" value="Genomic_DNA"/>
</dbReference>
<proteinExistence type="predicted"/>
<evidence type="ECO:0000256" key="2">
    <source>
        <dbReference type="SAM" id="MobiDB-lite"/>
    </source>
</evidence>
<feature type="coiled-coil region" evidence="1">
    <location>
        <begin position="381"/>
        <end position="413"/>
    </location>
</feature>
<evidence type="ECO:0000313" key="3">
    <source>
        <dbReference type="EMBL" id="CAI2361384.1"/>
    </source>
</evidence>
<organism evidence="3 4">
    <name type="scientific">Euplotes crassus</name>
    <dbReference type="NCBI Taxonomy" id="5936"/>
    <lineage>
        <taxon>Eukaryota</taxon>
        <taxon>Sar</taxon>
        <taxon>Alveolata</taxon>
        <taxon>Ciliophora</taxon>
        <taxon>Intramacronucleata</taxon>
        <taxon>Spirotrichea</taxon>
        <taxon>Hypotrichia</taxon>
        <taxon>Euplotida</taxon>
        <taxon>Euplotidae</taxon>
        <taxon>Moneuplotes</taxon>
    </lineage>
</organism>
<feature type="region of interest" description="Disordered" evidence="2">
    <location>
        <begin position="80"/>
        <end position="121"/>
    </location>
</feature>
<gene>
    <name evidence="3" type="ORF">ECRASSUSDP1_LOCUS2695</name>
</gene>
<keyword evidence="1" id="KW-0175">Coiled coil</keyword>
<feature type="compositionally biased region" description="Basic and acidic residues" evidence="2">
    <location>
        <begin position="105"/>
        <end position="120"/>
    </location>
</feature>
<keyword evidence="4" id="KW-1185">Reference proteome</keyword>